<feature type="transmembrane region" description="Helical" evidence="1">
    <location>
        <begin position="74"/>
        <end position="91"/>
    </location>
</feature>
<evidence type="ECO:0000313" key="3">
    <source>
        <dbReference type="Proteomes" id="UP000467124"/>
    </source>
</evidence>
<name>A0A7K2IZV1_9ACTN</name>
<dbReference type="RefSeq" id="WP_161112130.1">
    <property type="nucleotide sequence ID" value="NZ_WWHY01000001.1"/>
</dbReference>
<feature type="transmembrane region" description="Helical" evidence="1">
    <location>
        <begin position="12"/>
        <end position="31"/>
    </location>
</feature>
<reference evidence="2 3" key="1">
    <citation type="journal article" date="2019" name="Nat. Commun.">
        <title>The antimicrobial potential of Streptomyces from insect microbiomes.</title>
        <authorList>
            <person name="Chevrette M.G."/>
            <person name="Carlson C.M."/>
            <person name="Ortega H.E."/>
            <person name="Thomas C."/>
            <person name="Ananiev G.E."/>
            <person name="Barns K.J."/>
            <person name="Book A.J."/>
            <person name="Cagnazzo J."/>
            <person name="Carlos C."/>
            <person name="Flanigan W."/>
            <person name="Grubbs K.J."/>
            <person name="Horn H.A."/>
            <person name="Hoffmann F.M."/>
            <person name="Klassen J.L."/>
            <person name="Knack J.J."/>
            <person name="Lewin G.R."/>
            <person name="McDonald B.R."/>
            <person name="Muller L."/>
            <person name="Melo W.G.P."/>
            <person name="Pinto-Tomas A.A."/>
            <person name="Schmitz A."/>
            <person name="Wendt-Pienkowski E."/>
            <person name="Wildman S."/>
            <person name="Zhao M."/>
            <person name="Zhang F."/>
            <person name="Bugni T.S."/>
            <person name="Andes D.R."/>
            <person name="Pupo M.T."/>
            <person name="Currie C.R."/>
        </authorList>
    </citation>
    <scope>NUCLEOTIDE SEQUENCE [LARGE SCALE GENOMIC DNA]</scope>
    <source>
        <strain evidence="2 3">SID5840</strain>
    </source>
</reference>
<organism evidence="2 3">
    <name type="scientific">Nocardiopsis alba</name>
    <dbReference type="NCBI Taxonomy" id="53437"/>
    <lineage>
        <taxon>Bacteria</taxon>
        <taxon>Bacillati</taxon>
        <taxon>Actinomycetota</taxon>
        <taxon>Actinomycetes</taxon>
        <taxon>Streptosporangiales</taxon>
        <taxon>Nocardiopsidaceae</taxon>
        <taxon>Nocardiopsis</taxon>
    </lineage>
</organism>
<gene>
    <name evidence="2" type="ORF">GTW20_25425</name>
</gene>
<dbReference type="EMBL" id="WWHY01000001">
    <property type="protein sequence ID" value="MYR35512.1"/>
    <property type="molecule type" value="Genomic_DNA"/>
</dbReference>
<comment type="caution">
    <text evidence="2">The sequence shown here is derived from an EMBL/GenBank/DDBJ whole genome shotgun (WGS) entry which is preliminary data.</text>
</comment>
<dbReference type="AlphaFoldDB" id="A0A7K2IZV1"/>
<dbReference type="InterPro" id="IPR021315">
    <property type="entry name" value="Gap/Sap"/>
</dbReference>
<evidence type="ECO:0008006" key="4">
    <source>
        <dbReference type="Google" id="ProtNLM"/>
    </source>
</evidence>
<keyword evidence="1" id="KW-0812">Transmembrane</keyword>
<dbReference type="Pfam" id="PF11139">
    <property type="entry name" value="SfLAP"/>
    <property type="match status" value="1"/>
</dbReference>
<feature type="transmembrane region" description="Helical" evidence="1">
    <location>
        <begin position="38"/>
        <end position="62"/>
    </location>
</feature>
<accession>A0A7K2IZV1</accession>
<protein>
    <recommendedName>
        <fullName evidence="4">GAP family protein</fullName>
    </recommendedName>
</protein>
<keyword evidence="1" id="KW-1133">Transmembrane helix</keyword>
<keyword evidence="1" id="KW-0472">Membrane</keyword>
<sequence>MLNALAQVLPFALGLIAAPLPIVAVILLLMAKGGRGKALVFVLAWAAVILVVSLIVALIAGAGDTTGSGESPTWVGWVQLLLGLLLLLLAVKSLRTHLGRPEGETPEPPAWLTAIDSMNTGKVVGLALLLAGANPKSLAMILGGGAAIAAFGLQPGGSAVAALFFAVLGSLGLLVPLLAVTASGERGTRTLEKAHTWLIANNDTVTMTVLFVFGGVFAAKGFGTLLG</sequence>
<dbReference type="Proteomes" id="UP000467124">
    <property type="component" value="Unassembled WGS sequence"/>
</dbReference>
<feature type="transmembrane region" description="Helical" evidence="1">
    <location>
        <begin position="204"/>
        <end position="226"/>
    </location>
</feature>
<evidence type="ECO:0000256" key="1">
    <source>
        <dbReference type="SAM" id="Phobius"/>
    </source>
</evidence>
<proteinExistence type="predicted"/>
<evidence type="ECO:0000313" key="2">
    <source>
        <dbReference type="EMBL" id="MYR35512.1"/>
    </source>
</evidence>
<feature type="transmembrane region" description="Helical" evidence="1">
    <location>
        <begin position="159"/>
        <end position="183"/>
    </location>
</feature>